<accession>A0AAD8PZR0</accession>
<sequence>MASQTESAQLVESCVKLFQALSADSSFGQLQTLVVENERLRTKTSGLQTAYDVNLQTLTGLQSEVAVERGRTTAKASQLAATNNTVAELKKNIEEIEATLKDKEKRLNVSAELMTKMQGDFKKNERETQQLKKTLKDVQSEIEKAKQDEREARQQLNAAQAELDKREARLRKLDSFAVKLEPEPSVATLNQLGAIFKDSFSLMRNYLGVDLANDVLSDSSMWDKIRNNMAVKRAIPVPSTNSSDAKKMRVAASLAILAFALEEHVFQPTYLLGDNELPKLLYELSTSDFEKEAHLRSVLLTLSPSKHKAHASERAKKASNCLLSYMSPLLPASKQNGFASALEKICQDASHCWGRVQRLADRVELIMSYDIVPDKDTWKLMEFPGMDGQPSKAQGAPPPGGKKNGAKPKTEASGSSSGAVENFEAVVWPTFVLFDENDAQETLHEGLALNKLQVKDAQEEEKLGFRAGHRRMTRQDSRRQSIQNGTDAATKKDFLSAGAGGSSGGN</sequence>
<keyword evidence="1" id="KW-0175">Coiled coil</keyword>
<keyword evidence="4" id="KW-1185">Reference proteome</keyword>
<feature type="region of interest" description="Disordered" evidence="2">
    <location>
        <begin position="460"/>
        <end position="506"/>
    </location>
</feature>
<evidence type="ECO:0000256" key="2">
    <source>
        <dbReference type="SAM" id="MobiDB-lite"/>
    </source>
</evidence>
<dbReference type="GeneID" id="85435673"/>
<name>A0AAD8PZR0_9PEZI</name>
<reference evidence="3" key="1">
    <citation type="submission" date="2021-06" db="EMBL/GenBank/DDBJ databases">
        <title>Comparative genomics, transcriptomics and evolutionary studies reveal genomic signatures of adaptation to plant cell wall in hemibiotrophic fungi.</title>
        <authorList>
            <consortium name="DOE Joint Genome Institute"/>
            <person name="Baroncelli R."/>
            <person name="Diaz J.F."/>
            <person name="Benocci T."/>
            <person name="Peng M."/>
            <person name="Battaglia E."/>
            <person name="Haridas S."/>
            <person name="Andreopoulos W."/>
            <person name="Labutti K."/>
            <person name="Pangilinan J."/>
            <person name="Floch G.L."/>
            <person name="Makela M.R."/>
            <person name="Henrissat B."/>
            <person name="Grigoriev I.V."/>
            <person name="Crouch J.A."/>
            <person name="De Vries R.P."/>
            <person name="Sukno S.A."/>
            <person name="Thon M.R."/>
        </authorList>
    </citation>
    <scope>NUCLEOTIDE SEQUENCE</scope>
    <source>
        <strain evidence="3">CBS 125086</strain>
    </source>
</reference>
<evidence type="ECO:0000313" key="3">
    <source>
        <dbReference type="EMBL" id="KAK1590692.1"/>
    </source>
</evidence>
<protein>
    <recommendedName>
        <fullName evidence="5">MEI5 protein</fullName>
    </recommendedName>
</protein>
<proteinExistence type="predicted"/>
<organism evidence="3 4">
    <name type="scientific">Colletotrichum navitas</name>
    <dbReference type="NCBI Taxonomy" id="681940"/>
    <lineage>
        <taxon>Eukaryota</taxon>
        <taxon>Fungi</taxon>
        <taxon>Dikarya</taxon>
        <taxon>Ascomycota</taxon>
        <taxon>Pezizomycotina</taxon>
        <taxon>Sordariomycetes</taxon>
        <taxon>Hypocreomycetidae</taxon>
        <taxon>Glomerellales</taxon>
        <taxon>Glomerellaceae</taxon>
        <taxon>Colletotrichum</taxon>
        <taxon>Colletotrichum graminicola species complex</taxon>
    </lineage>
</organism>
<dbReference type="Gene3D" id="1.10.287.1490">
    <property type="match status" value="1"/>
</dbReference>
<dbReference type="RefSeq" id="XP_060414166.1">
    <property type="nucleotide sequence ID" value="XM_060551433.1"/>
</dbReference>
<gene>
    <name evidence="3" type="ORF">LY79DRAFT_197401</name>
</gene>
<dbReference type="SUPFAM" id="SSF103657">
    <property type="entry name" value="BAR/IMD domain-like"/>
    <property type="match status" value="1"/>
</dbReference>
<dbReference type="InterPro" id="IPR027267">
    <property type="entry name" value="AH/BAR_dom_sf"/>
</dbReference>
<dbReference type="AlphaFoldDB" id="A0AAD8PZR0"/>
<feature type="region of interest" description="Disordered" evidence="2">
    <location>
        <begin position="381"/>
        <end position="418"/>
    </location>
</feature>
<comment type="caution">
    <text evidence="3">The sequence shown here is derived from an EMBL/GenBank/DDBJ whole genome shotgun (WGS) entry which is preliminary data.</text>
</comment>
<evidence type="ECO:0000313" key="4">
    <source>
        <dbReference type="Proteomes" id="UP001230504"/>
    </source>
</evidence>
<evidence type="ECO:0000256" key="1">
    <source>
        <dbReference type="SAM" id="Coils"/>
    </source>
</evidence>
<dbReference type="Proteomes" id="UP001230504">
    <property type="component" value="Unassembled WGS sequence"/>
</dbReference>
<feature type="coiled-coil region" evidence="1">
    <location>
        <begin position="79"/>
        <end position="169"/>
    </location>
</feature>
<dbReference type="EMBL" id="JAHLJV010000029">
    <property type="protein sequence ID" value="KAK1590692.1"/>
    <property type="molecule type" value="Genomic_DNA"/>
</dbReference>
<evidence type="ECO:0008006" key="5">
    <source>
        <dbReference type="Google" id="ProtNLM"/>
    </source>
</evidence>